<gene>
    <name evidence="9" type="ORF">CEY00_Acc22969</name>
</gene>
<dbReference type="PRINTS" id="PR00792">
    <property type="entry name" value="PEPSIN"/>
</dbReference>
<keyword evidence="7" id="KW-0732">Signal</keyword>
<dbReference type="PANTHER" id="PTHR47967">
    <property type="entry name" value="OS07G0603500 PROTEIN-RELATED"/>
    <property type="match status" value="1"/>
</dbReference>
<evidence type="ECO:0000256" key="6">
    <source>
        <dbReference type="PIRSR" id="PIRSR601461-1"/>
    </source>
</evidence>
<evidence type="ECO:0000256" key="3">
    <source>
        <dbReference type="ARBA" id="ARBA00022750"/>
    </source>
</evidence>
<keyword evidence="5" id="KW-0325">Glycoprotein</keyword>
<evidence type="ECO:0000256" key="1">
    <source>
        <dbReference type="ARBA" id="ARBA00007447"/>
    </source>
</evidence>
<evidence type="ECO:0000259" key="8">
    <source>
        <dbReference type="PROSITE" id="PS51767"/>
    </source>
</evidence>
<dbReference type="Gramene" id="PSS01613">
    <property type="protein sequence ID" value="PSS01613"/>
    <property type="gene ID" value="CEY00_Acc22969"/>
</dbReference>
<dbReference type="Gene3D" id="2.40.70.10">
    <property type="entry name" value="Acid Proteases"/>
    <property type="match status" value="2"/>
</dbReference>
<feature type="domain" description="Peptidase A1" evidence="8">
    <location>
        <begin position="80"/>
        <end position="454"/>
    </location>
</feature>
<comment type="similarity">
    <text evidence="1">Belongs to the peptidase A1 family.</text>
</comment>
<keyword evidence="10" id="KW-1185">Reference proteome</keyword>
<dbReference type="Pfam" id="PF14541">
    <property type="entry name" value="TAXi_C"/>
    <property type="match status" value="1"/>
</dbReference>
<feature type="active site" evidence="6">
    <location>
        <position position="327"/>
    </location>
</feature>
<dbReference type="EMBL" id="NKQK01000020">
    <property type="protein sequence ID" value="PSS01613.1"/>
    <property type="molecule type" value="Genomic_DNA"/>
</dbReference>
<dbReference type="InterPro" id="IPR034161">
    <property type="entry name" value="Pepsin-like_plant"/>
</dbReference>
<dbReference type="STRING" id="1590841.A0A2R6Q441"/>
<dbReference type="GO" id="GO:0006508">
    <property type="term" value="P:proteolysis"/>
    <property type="evidence" value="ECO:0007669"/>
    <property type="project" value="UniProtKB-KW"/>
</dbReference>
<dbReference type="InterPro" id="IPR032861">
    <property type="entry name" value="TAXi_N"/>
</dbReference>
<dbReference type="OMA" id="DPNTRNC"/>
<dbReference type="PROSITE" id="PS51767">
    <property type="entry name" value="PEPTIDASE_A1"/>
    <property type="match status" value="1"/>
</dbReference>
<dbReference type="InterPro" id="IPR032799">
    <property type="entry name" value="TAXi_C"/>
</dbReference>
<protein>
    <submittedName>
        <fullName evidence="9">Aspartyl protease</fullName>
    </submittedName>
</protein>
<evidence type="ECO:0000313" key="10">
    <source>
        <dbReference type="Proteomes" id="UP000241394"/>
    </source>
</evidence>
<feature type="chain" id="PRO_5015305115" evidence="7">
    <location>
        <begin position="29"/>
        <end position="459"/>
    </location>
</feature>
<evidence type="ECO:0000256" key="2">
    <source>
        <dbReference type="ARBA" id="ARBA00022670"/>
    </source>
</evidence>
<reference evidence="9 10" key="1">
    <citation type="submission" date="2017-07" db="EMBL/GenBank/DDBJ databases">
        <title>An improved, manually edited Actinidia chinensis var. chinensis (kiwifruit) genome highlights the challenges associated with draft genomes and gene prediction in plants.</title>
        <authorList>
            <person name="Pilkington S."/>
            <person name="Crowhurst R."/>
            <person name="Hilario E."/>
            <person name="Nardozza S."/>
            <person name="Fraser L."/>
            <person name="Peng Y."/>
            <person name="Gunaseelan K."/>
            <person name="Simpson R."/>
            <person name="Tahir J."/>
            <person name="Deroles S."/>
            <person name="Templeton K."/>
            <person name="Luo Z."/>
            <person name="Davy M."/>
            <person name="Cheng C."/>
            <person name="Mcneilage M."/>
            <person name="Scaglione D."/>
            <person name="Liu Y."/>
            <person name="Zhang Q."/>
            <person name="Datson P."/>
            <person name="De Silva N."/>
            <person name="Gardiner S."/>
            <person name="Bassett H."/>
            <person name="Chagne D."/>
            <person name="Mccallum J."/>
            <person name="Dzierzon H."/>
            <person name="Deng C."/>
            <person name="Wang Y.-Y."/>
            <person name="Barron N."/>
            <person name="Manako K."/>
            <person name="Bowen J."/>
            <person name="Foster T."/>
            <person name="Erridge Z."/>
            <person name="Tiffin H."/>
            <person name="Waite C."/>
            <person name="Davies K."/>
            <person name="Grierson E."/>
            <person name="Laing W."/>
            <person name="Kirk R."/>
            <person name="Chen X."/>
            <person name="Wood M."/>
            <person name="Montefiori M."/>
            <person name="Brummell D."/>
            <person name="Schwinn K."/>
            <person name="Catanach A."/>
            <person name="Fullerton C."/>
            <person name="Li D."/>
            <person name="Meiyalaghan S."/>
            <person name="Nieuwenhuizen N."/>
            <person name="Read N."/>
            <person name="Prakash R."/>
            <person name="Hunter D."/>
            <person name="Zhang H."/>
            <person name="Mckenzie M."/>
            <person name="Knabel M."/>
            <person name="Harris A."/>
            <person name="Allan A."/>
            <person name="Chen A."/>
            <person name="Janssen B."/>
            <person name="Plunkett B."/>
            <person name="Dwamena C."/>
            <person name="Voogd C."/>
            <person name="Leif D."/>
            <person name="Lafferty D."/>
            <person name="Souleyre E."/>
            <person name="Varkonyi-Gasic E."/>
            <person name="Gambi F."/>
            <person name="Hanley J."/>
            <person name="Yao J.-L."/>
            <person name="Cheung J."/>
            <person name="David K."/>
            <person name="Warren B."/>
            <person name="Marsh K."/>
            <person name="Snowden K."/>
            <person name="Lin-Wang K."/>
            <person name="Brian L."/>
            <person name="Martinez-Sanchez M."/>
            <person name="Wang M."/>
            <person name="Ileperuma N."/>
            <person name="Macnee N."/>
            <person name="Campin R."/>
            <person name="Mcatee P."/>
            <person name="Drummond R."/>
            <person name="Espley R."/>
            <person name="Ireland H."/>
            <person name="Wu R."/>
            <person name="Atkinson R."/>
            <person name="Karunairetnam S."/>
            <person name="Bulley S."/>
            <person name="Chunkath S."/>
            <person name="Hanley Z."/>
            <person name="Storey R."/>
            <person name="Thrimawithana A."/>
            <person name="Thomson S."/>
            <person name="David C."/>
            <person name="Testolin R."/>
        </authorList>
    </citation>
    <scope>NUCLEOTIDE SEQUENCE [LARGE SCALE GENOMIC DNA]</scope>
    <source>
        <strain evidence="10">cv. Red5</strain>
        <tissue evidence="9">Young leaf</tissue>
    </source>
</reference>
<dbReference type="InterPro" id="IPR033121">
    <property type="entry name" value="PEPTIDASE_A1"/>
</dbReference>
<organism evidence="9 10">
    <name type="scientific">Actinidia chinensis var. chinensis</name>
    <name type="common">Chinese soft-hair kiwi</name>
    <dbReference type="NCBI Taxonomy" id="1590841"/>
    <lineage>
        <taxon>Eukaryota</taxon>
        <taxon>Viridiplantae</taxon>
        <taxon>Streptophyta</taxon>
        <taxon>Embryophyta</taxon>
        <taxon>Tracheophyta</taxon>
        <taxon>Spermatophyta</taxon>
        <taxon>Magnoliopsida</taxon>
        <taxon>eudicotyledons</taxon>
        <taxon>Gunneridae</taxon>
        <taxon>Pentapetalae</taxon>
        <taxon>asterids</taxon>
        <taxon>Ericales</taxon>
        <taxon>Actinidiaceae</taxon>
        <taxon>Actinidia</taxon>
    </lineage>
</organism>
<dbReference type="GO" id="GO:0004190">
    <property type="term" value="F:aspartic-type endopeptidase activity"/>
    <property type="evidence" value="ECO:0007669"/>
    <property type="project" value="UniProtKB-KW"/>
</dbReference>
<dbReference type="Pfam" id="PF14543">
    <property type="entry name" value="TAXi_N"/>
    <property type="match status" value="1"/>
</dbReference>
<dbReference type="InterPro" id="IPR001461">
    <property type="entry name" value="Aspartic_peptidase_A1"/>
</dbReference>
<dbReference type="OrthoDB" id="2747330at2759"/>
<dbReference type="SUPFAM" id="SSF50630">
    <property type="entry name" value="Acid proteases"/>
    <property type="match status" value="1"/>
</dbReference>
<accession>A0A2R6Q441</accession>
<dbReference type="FunCoup" id="A0A2R6Q441">
    <property type="interactions" value="241"/>
</dbReference>
<comment type="caution">
    <text evidence="9">The sequence shown here is derived from an EMBL/GenBank/DDBJ whole genome shotgun (WGS) entry which is preliminary data.</text>
</comment>
<name>A0A2R6Q441_ACTCC</name>
<feature type="signal peptide" evidence="7">
    <location>
        <begin position="1"/>
        <end position="28"/>
    </location>
</feature>
<evidence type="ECO:0000313" key="9">
    <source>
        <dbReference type="EMBL" id="PSS01613.1"/>
    </source>
</evidence>
<evidence type="ECO:0000256" key="7">
    <source>
        <dbReference type="SAM" id="SignalP"/>
    </source>
</evidence>
<feature type="active site" evidence="6">
    <location>
        <position position="98"/>
    </location>
</feature>
<dbReference type="GO" id="GO:0005576">
    <property type="term" value="C:extracellular region"/>
    <property type="evidence" value="ECO:0007669"/>
    <property type="project" value="TreeGrafter"/>
</dbReference>
<dbReference type="InterPro" id="IPR021109">
    <property type="entry name" value="Peptidase_aspartic_dom_sf"/>
</dbReference>
<dbReference type="Proteomes" id="UP000241394">
    <property type="component" value="Chromosome LG20"/>
</dbReference>
<evidence type="ECO:0000256" key="5">
    <source>
        <dbReference type="ARBA" id="ARBA00023180"/>
    </source>
</evidence>
<dbReference type="FunFam" id="2.40.70.10:FF:000120">
    <property type="entry name" value="Aspartic proteinase nepenthesin-2"/>
    <property type="match status" value="1"/>
</dbReference>
<dbReference type="AlphaFoldDB" id="A0A2R6Q441"/>
<dbReference type="InterPro" id="IPR051708">
    <property type="entry name" value="Plant_Aspart_Prot_A1"/>
</dbReference>
<proteinExistence type="inferred from homology"/>
<reference evidence="10" key="2">
    <citation type="journal article" date="2018" name="BMC Genomics">
        <title>A manually annotated Actinidia chinensis var. chinensis (kiwifruit) genome highlights the challenges associated with draft genomes and gene prediction in plants.</title>
        <authorList>
            <person name="Pilkington S.M."/>
            <person name="Crowhurst R."/>
            <person name="Hilario E."/>
            <person name="Nardozza S."/>
            <person name="Fraser L."/>
            <person name="Peng Y."/>
            <person name="Gunaseelan K."/>
            <person name="Simpson R."/>
            <person name="Tahir J."/>
            <person name="Deroles S.C."/>
            <person name="Templeton K."/>
            <person name="Luo Z."/>
            <person name="Davy M."/>
            <person name="Cheng C."/>
            <person name="McNeilage M."/>
            <person name="Scaglione D."/>
            <person name="Liu Y."/>
            <person name="Zhang Q."/>
            <person name="Datson P."/>
            <person name="De Silva N."/>
            <person name="Gardiner S.E."/>
            <person name="Bassett H."/>
            <person name="Chagne D."/>
            <person name="McCallum J."/>
            <person name="Dzierzon H."/>
            <person name="Deng C."/>
            <person name="Wang Y.Y."/>
            <person name="Barron L."/>
            <person name="Manako K."/>
            <person name="Bowen J."/>
            <person name="Foster T.M."/>
            <person name="Erridge Z.A."/>
            <person name="Tiffin H."/>
            <person name="Waite C.N."/>
            <person name="Davies K.M."/>
            <person name="Grierson E.P."/>
            <person name="Laing W.A."/>
            <person name="Kirk R."/>
            <person name="Chen X."/>
            <person name="Wood M."/>
            <person name="Montefiori M."/>
            <person name="Brummell D.A."/>
            <person name="Schwinn K.E."/>
            <person name="Catanach A."/>
            <person name="Fullerton C."/>
            <person name="Li D."/>
            <person name="Meiyalaghan S."/>
            <person name="Nieuwenhuizen N."/>
            <person name="Read N."/>
            <person name="Prakash R."/>
            <person name="Hunter D."/>
            <person name="Zhang H."/>
            <person name="McKenzie M."/>
            <person name="Knabel M."/>
            <person name="Harris A."/>
            <person name="Allan A.C."/>
            <person name="Gleave A."/>
            <person name="Chen A."/>
            <person name="Janssen B.J."/>
            <person name="Plunkett B."/>
            <person name="Ampomah-Dwamena C."/>
            <person name="Voogd C."/>
            <person name="Leif D."/>
            <person name="Lafferty D."/>
            <person name="Souleyre E.J.F."/>
            <person name="Varkonyi-Gasic E."/>
            <person name="Gambi F."/>
            <person name="Hanley J."/>
            <person name="Yao J.L."/>
            <person name="Cheung J."/>
            <person name="David K.M."/>
            <person name="Warren B."/>
            <person name="Marsh K."/>
            <person name="Snowden K.C."/>
            <person name="Lin-Wang K."/>
            <person name="Brian L."/>
            <person name="Martinez-Sanchez M."/>
            <person name="Wang M."/>
            <person name="Ileperuma N."/>
            <person name="Macnee N."/>
            <person name="Campin R."/>
            <person name="McAtee P."/>
            <person name="Drummond R.S.M."/>
            <person name="Espley R.V."/>
            <person name="Ireland H.S."/>
            <person name="Wu R."/>
            <person name="Atkinson R.G."/>
            <person name="Karunairetnam S."/>
            <person name="Bulley S."/>
            <person name="Chunkath S."/>
            <person name="Hanley Z."/>
            <person name="Storey R."/>
            <person name="Thrimawithana A.H."/>
            <person name="Thomson S."/>
            <person name="David C."/>
            <person name="Testolin R."/>
            <person name="Huang H."/>
            <person name="Hellens R.P."/>
            <person name="Schaffer R.J."/>
        </authorList>
    </citation>
    <scope>NUCLEOTIDE SEQUENCE [LARGE SCALE GENOMIC DNA]</scope>
    <source>
        <strain evidence="10">cv. Red5</strain>
    </source>
</reference>
<keyword evidence="4" id="KW-0378">Hydrolase</keyword>
<keyword evidence="3" id="KW-0064">Aspartyl protease</keyword>
<dbReference type="CDD" id="cd05476">
    <property type="entry name" value="pepsin_A_like_plant"/>
    <property type="match status" value="1"/>
</dbReference>
<keyword evidence="2 9" id="KW-0645">Protease</keyword>
<dbReference type="PANTHER" id="PTHR47967:SF36">
    <property type="entry name" value="PEPTIDASE A1 DOMAIN-CONTAINING PROTEIN"/>
    <property type="match status" value="1"/>
</dbReference>
<dbReference type="FunFam" id="2.40.70.10:FF:000034">
    <property type="entry name" value="Aspartyl protease family protein"/>
    <property type="match status" value="1"/>
</dbReference>
<dbReference type="InParanoid" id="A0A2R6Q441"/>
<evidence type="ECO:0000256" key="4">
    <source>
        <dbReference type="ARBA" id="ARBA00022801"/>
    </source>
</evidence>
<sequence length="459" mass="50012">MASSPSLLPLISLLTLTLSLSPLPAAAAITLALSPVPKPQFTNPWQKLNHLAASSLTRARHLKNPSLTKTPLSPHSYGGYSVSLSFGTPPQTLPLLMDTGSSLVWVPCTHRYFCSRCDFPNLSPANTSFFIPKLSSSAKILGCKNPKCVWVLGSDIQSHCTDCDPKSENCTQICPAYGIQYGSGSTSGILLSETLDFPDKTVEDFVIGCSIFSIRQPSGIAGFGRGSESLPGQMGLKKFSYCLVSHRFDDTAASSDLVLAGGSDSVERKTQNLSYTPFFTNKLSSNSAFQEYYYLHLRKITVGGRRVKVPYRFLVPGSDGHGGTILDSGSTFTFLAREAFEVVAQEFENQMAHYIRASDVENQSGLRPCFNISGEKSFLFPEFVFHFKGGAKMSLPVADYFSFVGDSSTVCMTLVTDGVVGPEIAAGPSIILGNFQQQNFYLEYDLENERLGFRKQICK</sequence>